<protein>
    <recommendedName>
        <fullName evidence="1">Putative DNA-binding domain-containing protein</fullName>
    </recommendedName>
</protein>
<dbReference type="InterPro" id="IPR044922">
    <property type="entry name" value="DUF2063_N_sf"/>
</dbReference>
<evidence type="ECO:0000313" key="3">
    <source>
        <dbReference type="Proteomes" id="UP000538666"/>
    </source>
</evidence>
<organism evidence="2 3">
    <name type="scientific">Silvibacterium bohemicum</name>
    <dbReference type="NCBI Taxonomy" id="1577686"/>
    <lineage>
        <taxon>Bacteria</taxon>
        <taxon>Pseudomonadati</taxon>
        <taxon>Acidobacteriota</taxon>
        <taxon>Terriglobia</taxon>
        <taxon>Terriglobales</taxon>
        <taxon>Acidobacteriaceae</taxon>
        <taxon>Silvibacterium</taxon>
    </lineage>
</organism>
<dbReference type="EMBL" id="JACHEK010000005">
    <property type="protein sequence ID" value="MBB6145079.1"/>
    <property type="molecule type" value="Genomic_DNA"/>
</dbReference>
<gene>
    <name evidence="2" type="ORF">HNQ77_003035</name>
</gene>
<comment type="caution">
    <text evidence="2">The sequence shown here is derived from an EMBL/GenBank/DDBJ whole genome shotgun (WGS) entry which is preliminary data.</text>
</comment>
<accession>A0A841JZE7</accession>
<dbReference type="InterPro" id="IPR018640">
    <property type="entry name" value="DUF2063"/>
</dbReference>
<reference evidence="2 3" key="1">
    <citation type="submission" date="2020-08" db="EMBL/GenBank/DDBJ databases">
        <title>Genomic Encyclopedia of Type Strains, Phase IV (KMG-IV): sequencing the most valuable type-strain genomes for metagenomic binning, comparative biology and taxonomic classification.</title>
        <authorList>
            <person name="Goeker M."/>
        </authorList>
    </citation>
    <scope>NUCLEOTIDE SEQUENCE [LARGE SCALE GENOMIC DNA]</scope>
    <source>
        <strain evidence="2 3">DSM 103733</strain>
    </source>
</reference>
<dbReference type="RefSeq" id="WP_050059394.1">
    <property type="nucleotide sequence ID" value="NZ_JACHEK010000005.1"/>
</dbReference>
<dbReference type="AlphaFoldDB" id="A0A841JZE7"/>
<evidence type="ECO:0000259" key="1">
    <source>
        <dbReference type="Pfam" id="PF09836"/>
    </source>
</evidence>
<proteinExistence type="predicted"/>
<sequence length="296" mass="34124">MSELLELQRRVAAAIMHPLTGNETMPRKRRDGLSNTAEADALIKPNDRLSSFERLEIYNRQYWFRLYSSFEEDFSGLKAILGQKKFDRLMRDYLTERPSQSFSLRNLGSQLEAWLTEHPEYLDAENREQQRDLAMDMVRLEWAHIEAFDSAQLPLLDPDDLASIDENSQLRLQPYLRLVELRYPVEDLLIELRSESGSSDASSNNASISRKSRHVRRVAMLRPEQIYLAVHRHENSVYYKRLGREDYTLLQSLLAGAPIGTAIDAALADSAIAEDDQGEFLQRAFASWAALGWFIQ</sequence>
<dbReference type="OrthoDB" id="192286at2"/>
<dbReference type="Proteomes" id="UP000538666">
    <property type="component" value="Unassembled WGS sequence"/>
</dbReference>
<name>A0A841JZE7_9BACT</name>
<dbReference type="Gene3D" id="1.10.150.690">
    <property type="entry name" value="DUF2063"/>
    <property type="match status" value="1"/>
</dbReference>
<evidence type="ECO:0000313" key="2">
    <source>
        <dbReference type="EMBL" id="MBB6145079.1"/>
    </source>
</evidence>
<keyword evidence="3" id="KW-1185">Reference proteome</keyword>
<dbReference type="Pfam" id="PF09836">
    <property type="entry name" value="DUF2063"/>
    <property type="match status" value="1"/>
</dbReference>
<feature type="domain" description="Putative DNA-binding" evidence="1">
    <location>
        <begin position="7"/>
        <end position="115"/>
    </location>
</feature>